<accession>A0A6A4IBS9</accession>
<feature type="compositionally biased region" description="Polar residues" evidence="1">
    <location>
        <begin position="374"/>
        <end position="384"/>
    </location>
</feature>
<gene>
    <name evidence="2" type="ORF">BT96DRAFT_21501</name>
</gene>
<evidence type="ECO:0000256" key="1">
    <source>
        <dbReference type="SAM" id="MobiDB-lite"/>
    </source>
</evidence>
<feature type="region of interest" description="Disordered" evidence="1">
    <location>
        <begin position="119"/>
        <end position="158"/>
    </location>
</feature>
<feature type="compositionally biased region" description="Polar residues" evidence="1">
    <location>
        <begin position="300"/>
        <end position="310"/>
    </location>
</feature>
<feature type="compositionally biased region" description="Basic and acidic residues" evidence="1">
    <location>
        <begin position="437"/>
        <end position="450"/>
    </location>
</feature>
<feature type="compositionally biased region" description="Polar residues" evidence="1">
    <location>
        <begin position="796"/>
        <end position="818"/>
    </location>
</feature>
<dbReference type="OrthoDB" id="2554322at2759"/>
<feature type="compositionally biased region" description="Polar residues" evidence="1">
    <location>
        <begin position="1033"/>
        <end position="1042"/>
    </location>
</feature>
<name>A0A6A4IBS9_9AGAR</name>
<dbReference type="EMBL" id="ML769392">
    <property type="protein sequence ID" value="KAE9408086.1"/>
    <property type="molecule type" value="Genomic_DNA"/>
</dbReference>
<feature type="region of interest" description="Disordered" evidence="1">
    <location>
        <begin position="876"/>
        <end position="1042"/>
    </location>
</feature>
<feature type="region of interest" description="Disordered" evidence="1">
    <location>
        <begin position="778"/>
        <end position="824"/>
    </location>
</feature>
<feature type="compositionally biased region" description="Basic and acidic residues" evidence="1">
    <location>
        <begin position="262"/>
        <end position="276"/>
    </location>
</feature>
<feature type="compositionally biased region" description="Basic residues" evidence="1">
    <location>
        <begin position="139"/>
        <end position="148"/>
    </location>
</feature>
<feature type="region of interest" description="Disordered" evidence="1">
    <location>
        <begin position="175"/>
        <end position="607"/>
    </location>
</feature>
<feature type="compositionally biased region" description="Basic and acidic residues" evidence="1">
    <location>
        <begin position="943"/>
        <end position="956"/>
    </location>
</feature>
<dbReference type="AlphaFoldDB" id="A0A6A4IBS9"/>
<reference evidence="2" key="1">
    <citation type="journal article" date="2019" name="Environ. Microbiol.">
        <title>Fungal ecological strategies reflected in gene transcription - a case study of two litter decomposers.</title>
        <authorList>
            <person name="Barbi F."/>
            <person name="Kohler A."/>
            <person name="Barry K."/>
            <person name="Baskaran P."/>
            <person name="Daum C."/>
            <person name="Fauchery L."/>
            <person name="Ihrmark K."/>
            <person name="Kuo A."/>
            <person name="LaButti K."/>
            <person name="Lipzen A."/>
            <person name="Morin E."/>
            <person name="Grigoriev I.V."/>
            <person name="Henrissat B."/>
            <person name="Lindahl B."/>
            <person name="Martin F."/>
        </authorList>
    </citation>
    <scope>NUCLEOTIDE SEQUENCE</scope>
    <source>
        <strain evidence="2">JB14</strain>
    </source>
</reference>
<feature type="compositionally biased region" description="Basic and acidic residues" evidence="1">
    <location>
        <begin position="976"/>
        <end position="985"/>
    </location>
</feature>
<feature type="compositionally biased region" description="Low complexity" evidence="1">
    <location>
        <begin position="581"/>
        <end position="597"/>
    </location>
</feature>
<feature type="compositionally biased region" description="Basic and acidic residues" evidence="1">
    <location>
        <begin position="510"/>
        <end position="522"/>
    </location>
</feature>
<feature type="compositionally biased region" description="Polar residues" evidence="1">
    <location>
        <begin position="883"/>
        <end position="898"/>
    </location>
</feature>
<proteinExistence type="predicted"/>
<evidence type="ECO:0000313" key="3">
    <source>
        <dbReference type="Proteomes" id="UP000799118"/>
    </source>
</evidence>
<keyword evidence="3" id="KW-1185">Reference proteome</keyword>
<feature type="compositionally biased region" description="Basic and acidic residues" evidence="1">
    <location>
        <begin position="464"/>
        <end position="478"/>
    </location>
</feature>
<dbReference type="Proteomes" id="UP000799118">
    <property type="component" value="Unassembled WGS sequence"/>
</dbReference>
<feature type="compositionally biased region" description="Low complexity" evidence="1">
    <location>
        <begin position="210"/>
        <end position="225"/>
    </location>
</feature>
<feature type="compositionally biased region" description="Basic and acidic residues" evidence="1">
    <location>
        <begin position="178"/>
        <end position="188"/>
    </location>
</feature>
<protein>
    <submittedName>
        <fullName evidence="2">Uncharacterized protein</fullName>
    </submittedName>
</protein>
<sequence length="1042" mass="113106">MRILIFLPRNLFTSSTIRPLRKPIFDDDDDEDDDMDFNNLDKEEDRTVTARSRRAISRVNETPPPPVPPIPFSFLTTTNSREQPFPRSPTASVFSVPTSGRDSVAYSYTSTSHLRPTISRSSITGFANLPPSPPIHKERERRRLRKKSRPQDPATMEMHTRAAYNYPGAFTMNSSQESIRESDGELEPRPVTPRRSPSPAATPDPAVTMSPPRNNRNSVSSSSGLPSPPSRTPLLSRIGSVKKWGVRKKRASSTPSETILQEAERQAETEQQENRTRPPSAAGLPAPSTPSSKPWFFRATSGSGAVNTPAQKFEVNDHQTPKASARTAKKSDLPPFDTPSKLVKRKSLGFVPLRPRNGPVNDDVEDLPPPPPSRNSTLGSTSDLPSDLEAELGLDSDVAAGRSPSKKKKKNRQSLANPPPQQPRHGSYGGIGLGRAPDARRSTEDFESRRNTPRSSSRSKSRDRRAEKESANRDESEGSRNFMGSVRRISFVGKHKRTKSGVSLSSVAEGLKKSLDRRRETSDDAMDVDDNQPPPPSGSGLLPPIELSPPSPPHIASGSTIGLTAHEDSLDLDALPPPPSSSSSSNFSSPSLLLKSSTGTVKPPLTASLGRSTIVPVMIASSSMPASSSNVPRRNSLGDLKIPARISQAQVGLRRDLGMVKEFATNVEQLKNLQTIYHNLVVEMQSILDAHAHQVSSRAASPIFRPLSRMRSNTSGAAPSPTHDSYKHLAAAFYTINSKYKIAWECAELLIELGGGSSETAPNSPPSTSISAPTMMAAAISSNQSKKSRERAITLSGEQSKPGTPTPGSYASDSSSPPLVNAPNMAWRASTGRHDLNQRQLLLLREMLNNSNSSFVTENTQSPIVEDPPTAVNREWRWGGDGMNSTITLPSEESSTVPSADAGKKRRSSRLKGMRDMLRSLTKNQAANTSPVPPSTTSLSTESSKDSQHRYPHDKVPTYGRRRAKTSSGPDAASSVRERDRDVRSKSPYTATSLSVKASPRRPSLASIFRIGGKSKPSPTPSAMGSSRWHLNRQCQCSHSGE</sequence>
<evidence type="ECO:0000313" key="2">
    <source>
        <dbReference type="EMBL" id="KAE9408086.1"/>
    </source>
</evidence>
<organism evidence="2 3">
    <name type="scientific">Gymnopus androsaceus JB14</name>
    <dbReference type="NCBI Taxonomy" id="1447944"/>
    <lineage>
        <taxon>Eukaryota</taxon>
        <taxon>Fungi</taxon>
        <taxon>Dikarya</taxon>
        <taxon>Basidiomycota</taxon>
        <taxon>Agaricomycotina</taxon>
        <taxon>Agaricomycetes</taxon>
        <taxon>Agaricomycetidae</taxon>
        <taxon>Agaricales</taxon>
        <taxon>Marasmiineae</taxon>
        <taxon>Omphalotaceae</taxon>
        <taxon>Gymnopus</taxon>
    </lineage>
</organism>